<keyword evidence="2" id="KW-0863">Zinc-finger</keyword>
<dbReference type="GO" id="GO:0005737">
    <property type="term" value="C:cytoplasm"/>
    <property type="evidence" value="ECO:0007669"/>
    <property type="project" value="TreeGrafter"/>
</dbReference>
<evidence type="ECO:0000256" key="2">
    <source>
        <dbReference type="ARBA" id="ARBA00022771"/>
    </source>
</evidence>
<dbReference type="Gene3D" id="2.60.120.920">
    <property type="match status" value="1"/>
</dbReference>
<dbReference type="PROSITE" id="PS50188">
    <property type="entry name" value="B302_SPRY"/>
    <property type="match status" value="1"/>
</dbReference>
<sequence>MTVLLLGPCGSSGDTPDSYAYDGNRVRKWNVTTTNYGKSWAAGDIVSCLIDLDEGTITFCLNGQSLGTAFTNIKTGPGVAYFPAISLSFKESCVSCWLCFSLTVVTYPVEGYLPLQNPPTADLMKANKLLGFIKTVLSTSIDTQEERLLEREFTGWRLHGEPTVLVTLAHIFNHFAPLMCKVYLVEDVLMNFLLGILEGGGSVDEHPLIQQLLDLFWLLMEDYEVSECLKQLMMSLLRAYRFSPIIPDLGFQIHYLRLTTAVLNHEKSRKVKEAGLEELIPTTWWPTHFDKEGKDEREPSDESADERLRRRAYERGCQRLKKRIE</sequence>
<dbReference type="InterPro" id="IPR003877">
    <property type="entry name" value="SPRY_dom"/>
</dbReference>
<keyword evidence="1" id="KW-0479">Metal-binding</keyword>
<keyword evidence="3" id="KW-0862">Zinc</keyword>
<feature type="domain" description="B30.2/SPRY" evidence="5">
    <location>
        <begin position="1"/>
        <end position="105"/>
    </location>
</feature>
<comment type="caution">
    <text evidence="6">The sequence shown here is derived from an EMBL/GenBank/DDBJ whole genome shotgun (WGS) entry which is preliminary data.</text>
</comment>
<dbReference type="InterPro" id="IPR013320">
    <property type="entry name" value="ConA-like_dom_sf"/>
</dbReference>
<dbReference type="Pfam" id="PF00622">
    <property type="entry name" value="SPRY"/>
    <property type="match status" value="1"/>
</dbReference>
<keyword evidence="7" id="KW-1185">Reference proteome</keyword>
<dbReference type="GO" id="GO:0051603">
    <property type="term" value="P:proteolysis involved in protein catabolic process"/>
    <property type="evidence" value="ECO:0007669"/>
    <property type="project" value="TreeGrafter"/>
</dbReference>
<proteinExistence type="predicted"/>
<dbReference type="SMART" id="SM00449">
    <property type="entry name" value="SPRY"/>
    <property type="match status" value="1"/>
</dbReference>
<reference evidence="6" key="1">
    <citation type="submission" date="2022-11" db="EMBL/GenBank/DDBJ databases">
        <title>Chromosome-level genome of Pogonophryne albipinna.</title>
        <authorList>
            <person name="Jo E."/>
        </authorList>
    </citation>
    <scope>NUCLEOTIDE SEQUENCE</scope>
    <source>
        <strain evidence="6">SGF0006</strain>
        <tissue evidence="6">Muscle</tissue>
    </source>
</reference>
<gene>
    <name evidence="6" type="ORF">JOQ06_002037</name>
</gene>
<dbReference type="SUPFAM" id="SSF49899">
    <property type="entry name" value="Concanavalin A-like lectins/glucanases"/>
    <property type="match status" value="1"/>
</dbReference>
<dbReference type="PANTHER" id="PTHR13363:SF5">
    <property type="entry name" value="E3 UBIQUITIN-PROTEIN LIGASE RNF123"/>
    <property type="match status" value="1"/>
</dbReference>
<dbReference type="InterPro" id="IPR001870">
    <property type="entry name" value="B30.2/SPRY"/>
</dbReference>
<evidence type="ECO:0000256" key="1">
    <source>
        <dbReference type="ARBA" id="ARBA00022723"/>
    </source>
</evidence>
<dbReference type="Proteomes" id="UP001219934">
    <property type="component" value="Unassembled WGS sequence"/>
</dbReference>
<evidence type="ECO:0000313" key="6">
    <source>
        <dbReference type="EMBL" id="KAJ4922004.1"/>
    </source>
</evidence>
<dbReference type="GO" id="GO:0004842">
    <property type="term" value="F:ubiquitin-protein transferase activity"/>
    <property type="evidence" value="ECO:0007669"/>
    <property type="project" value="InterPro"/>
</dbReference>
<feature type="compositionally biased region" description="Basic and acidic residues" evidence="4">
    <location>
        <begin position="288"/>
        <end position="297"/>
    </location>
</feature>
<feature type="non-terminal residue" evidence="6">
    <location>
        <position position="325"/>
    </location>
</feature>
<dbReference type="InterPro" id="IPR045129">
    <property type="entry name" value="RNF123/RKP/RSPRY1"/>
</dbReference>
<evidence type="ECO:0000313" key="7">
    <source>
        <dbReference type="Proteomes" id="UP001219934"/>
    </source>
</evidence>
<dbReference type="EMBL" id="JAPTMU010000092">
    <property type="protein sequence ID" value="KAJ4922004.1"/>
    <property type="molecule type" value="Genomic_DNA"/>
</dbReference>
<accession>A0AAD6F535</accession>
<evidence type="ECO:0000256" key="3">
    <source>
        <dbReference type="ARBA" id="ARBA00022833"/>
    </source>
</evidence>
<evidence type="ECO:0000256" key="4">
    <source>
        <dbReference type="SAM" id="MobiDB-lite"/>
    </source>
</evidence>
<organism evidence="6 7">
    <name type="scientific">Pogonophryne albipinna</name>
    <dbReference type="NCBI Taxonomy" id="1090488"/>
    <lineage>
        <taxon>Eukaryota</taxon>
        <taxon>Metazoa</taxon>
        <taxon>Chordata</taxon>
        <taxon>Craniata</taxon>
        <taxon>Vertebrata</taxon>
        <taxon>Euteleostomi</taxon>
        <taxon>Actinopterygii</taxon>
        <taxon>Neopterygii</taxon>
        <taxon>Teleostei</taxon>
        <taxon>Neoteleostei</taxon>
        <taxon>Acanthomorphata</taxon>
        <taxon>Eupercaria</taxon>
        <taxon>Perciformes</taxon>
        <taxon>Notothenioidei</taxon>
        <taxon>Pogonophryne</taxon>
    </lineage>
</organism>
<dbReference type="GO" id="GO:0008270">
    <property type="term" value="F:zinc ion binding"/>
    <property type="evidence" value="ECO:0007669"/>
    <property type="project" value="UniProtKB-KW"/>
</dbReference>
<name>A0AAD6F535_9TELE</name>
<dbReference type="AlphaFoldDB" id="A0AAD6F535"/>
<evidence type="ECO:0000259" key="5">
    <source>
        <dbReference type="PROSITE" id="PS50188"/>
    </source>
</evidence>
<protein>
    <recommendedName>
        <fullName evidence="5">B30.2/SPRY domain-containing protein</fullName>
    </recommendedName>
</protein>
<dbReference type="PANTHER" id="PTHR13363">
    <property type="entry name" value="RING FINGER AND SRY DOMAIN-CONTAINING"/>
    <property type="match status" value="1"/>
</dbReference>
<feature type="region of interest" description="Disordered" evidence="4">
    <location>
        <begin position="287"/>
        <end position="309"/>
    </location>
</feature>
<dbReference type="InterPro" id="IPR043136">
    <property type="entry name" value="B30.2/SPRY_sf"/>
</dbReference>